<reference evidence="4" key="1">
    <citation type="journal article" date="2019" name="Int. J. Syst. Evol. Microbiol.">
        <title>The Global Catalogue of Microorganisms (GCM) 10K type strain sequencing project: providing services to taxonomists for standard genome sequencing and annotation.</title>
        <authorList>
            <consortium name="The Broad Institute Genomics Platform"/>
            <consortium name="The Broad Institute Genome Sequencing Center for Infectious Disease"/>
            <person name="Wu L."/>
            <person name="Ma J."/>
        </authorList>
    </citation>
    <scope>NUCLEOTIDE SEQUENCE [LARGE SCALE GENOMIC DNA]</scope>
    <source>
        <strain evidence="4">JCM 17983</strain>
    </source>
</reference>
<accession>A0ABP9DUJ3</accession>
<evidence type="ECO:0000313" key="4">
    <source>
        <dbReference type="Proteomes" id="UP001500457"/>
    </source>
</evidence>
<evidence type="ECO:0000313" key="3">
    <source>
        <dbReference type="EMBL" id="GAA4857788.1"/>
    </source>
</evidence>
<feature type="transmembrane region" description="Helical" evidence="2">
    <location>
        <begin position="110"/>
        <end position="131"/>
    </location>
</feature>
<protein>
    <recommendedName>
        <fullName evidence="5">Integral membrane protein</fullName>
    </recommendedName>
</protein>
<feature type="transmembrane region" description="Helical" evidence="2">
    <location>
        <begin position="56"/>
        <end position="77"/>
    </location>
</feature>
<gene>
    <name evidence="3" type="ORF">GCM10023203_00530</name>
</gene>
<keyword evidence="2" id="KW-0472">Membrane</keyword>
<proteinExistence type="predicted"/>
<feature type="region of interest" description="Disordered" evidence="1">
    <location>
        <begin position="1"/>
        <end position="43"/>
    </location>
</feature>
<organism evidence="3 4">
    <name type="scientific">Actinomycetospora straminea</name>
    <dbReference type="NCBI Taxonomy" id="663607"/>
    <lineage>
        <taxon>Bacteria</taxon>
        <taxon>Bacillati</taxon>
        <taxon>Actinomycetota</taxon>
        <taxon>Actinomycetes</taxon>
        <taxon>Pseudonocardiales</taxon>
        <taxon>Pseudonocardiaceae</taxon>
        <taxon>Actinomycetospora</taxon>
    </lineage>
</organism>
<name>A0ABP9DUJ3_9PSEU</name>
<comment type="caution">
    <text evidence="3">The sequence shown here is derived from an EMBL/GenBank/DDBJ whole genome shotgun (WGS) entry which is preliminary data.</text>
</comment>
<feature type="transmembrane region" description="Helical" evidence="2">
    <location>
        <begin position="137"/>
        <end position="158"/>
    </location>
</feature>
<dbReference type="Proteomes" id="UP001500457">
    <property type="component" value="Unassembled WGS sequence"/>
</dbReference>
<keyword evidence="2" id="KW-1133">Transmembrane helix</keyword>
<feature type="compositionally biased region" description="Low complexity" evidence="1">
    <location>
        <begin position="31"/>
        <end position="42"/>
    </location>
</feature>
<evidence type="ECO:0000256" key="2">
    <source>
        <dbReference type="SAM" id="Phobius"/>
    </source>
</evidence>
<evidence type="ECO:0000256" key="1">
    <source>
        <dbReference type="SAM" id="MobiDB-lite"/>
    </source>
</evidence>
<keyword evidence="4" id="KW-1185">Reference proteome</keyword>
<dbReference type="EMBL" id="BAABHQ010000001">
    <property type="protein sequence ID" value="GAA4857788.1"/>
    <property type="molecule type" value="Genomic_DNA"/>
</dbReference>
<evidence type="ECO:0008006" key="5">
    <source>
        <dbReference type="Google" id="ProtNLM"/>
    </source>
</evidence>
<feature type="transmembrane region" description="Helical" evidence="2">
    <location>
        <begin position="83"/>
        <end position="103"/>
    </location>
</feature>
<keyword evidence="2" id="KW-0812">Transmembrane</keyword>
<sequence length="167" mass="16979">MTYEVIDPVTRTDAGFSPTSRTGPEEDPMSAPTTPTTAAPTTGTHRGLRAVLRLDAAASGALGIAAAAGAGVLDTWLGLSSPLLLGVGVFLVVYAAGLVALAARPVVPRPLTWVVVLGNSAWVLMSVALVVGAWEQLTVLGAVVVLAQAAAVAVFADLQWATGLRRP</sequence>